<dbReference type="OrthoDB" id="300500at2759"/>
<feature type="compositionally biased region" description="Polar residues" evidence="7">
    <location>
        <begin position="257"/>
        <end position="267"/>
    </location>
</feature>
<dbReference type="InParanoid" id="A0A1W4XKL9"/>
<comment type="subcellular location">
    <subcellularLocation>
        <location evidence="1">Cell projection</location>
        <location evidence="1">Cilium</location>
        <location evidence="1">Flagellum</location>
    </subcellularLocation>
</comment>
<evidence type="ECO:0000256" key="3">
    <source>
        <dbReference type="ARBA" id="ARBA00022737"/>
    </source>
</evidence>
<dbReference type="STRING" id="224129.A0A1W4XKL9"/>
<evidence type="ECO:0000313" key="9">
    <source>
        <dbReference type="RefSeq" id="XP_018336656.1"/>
    </source>
</evidence>
<feature type="compositionally biased region" description="Polar residues" evidence="7">
    <location>
        <begin position="277"/>
        <end position="286"/>
    </location>
</feature>
<evidence type="ECO:0000313" key="8">
    <source>
        <dbReference type="Proteomes" id="UP000192223"/>
    </source>
</evidence>
<dbReference type="PANTHER" id="PTHR46437">
    <property type="entry name" value="MORN REPEAT-CONTAINING PROTEIN 5"/>
    <property type="match status" value="1"/>
</dbReference>
<dbReference type="Pfam" id="PF02493">
    <property type="entry name" value="MORN"/>
    <property type="match status" value="2"/>
</dbReference>
<dbReference type="AlphaFoldDB" id="A0A1W4XKL9"/>
<reference evidence="9" key="1">
    <citation type="submission" date="2025-08" db="UniProtKB">
        <authorList>
            <consortium name="RefSeq"/>
        </authorList>
    </citation>
    <scope>IDENTIFICATION</scope>
    <source>
        <tissue evidence="9">Entire body</tissue>
    </source>
</reference>
<dbReference type="InterPro" id="IPR042814">
    <property type="entry name" value="Morn5"/>
</dbReference>
<keyword evidence="4" id="KW-0282">Flagellum</keyword>
<dbReference type="KEGG" id="apln:108745084"/>
<feature type="compositionally biased region" description="Basic and acidic residues" evidence="7">
    <location>
        <begin position="288"/>
        <end position="299"/>
    </location>
</feature>
<sequence>MARNRGLSMDWKNLISSRFTDGVSAQDHPGFELFERPTVKTVADATYTGEWDVLGFAGIGTFVFPNGVVYSGHFKDSMFHGDGTLTYPMGQMMEGKWVNGELKKWKFKFADGVEFSEPWSYCEFPDRRFFIEIKGDLESTCHINLTNRQPTRKIPIGFYDIEEGLFNAHTKCVISAVNRNKILRIPTAAEEKWIIKHCRKGWDEPVGYKPELYEVWTTGTASSLHKFVHEDSKDSTVESSNSSDLSSTNSSSSHSVTPLTNTSSTSRTEQELFVTPVSHSEANVATSDPKENVSESDKN</sequence>
<protein>
    <recommendedName>
        <fullName evidence="2">MORN repeat-containing protein 5</fullName>
    </recommendedName>
</protein>
<feature type="compositionally biased region" description="Low complexity" evidence="7">
    <location>
        <begin position="237"/>
        <end position="256"/>
    </location>
</feature>
<evidence type="ECO:0000256" key="2">
    <source>
        <dbReference type="ARBA" id="ARBA00016322"/>
    </source>
</evidence>
<dbReference type="GeneID" id="108745084"/>
<proteinExistence type="predicted"/>
<dbReference type="RefSeq" id="XP_018336656.1">
    <property type="nucleotide sequence ID" value="XM_018481154.1"/>
</dbReference>
<evidence type="ECO:0000256" key="4">
    <source>
        <dbReference type="ARBA" id="ARBA00022846"/>
    </source>
</evidence>
<feature type="region of interest" description="Disordered" evidence="7">
    <location>
        <begin position="230"/>
        <end position="299"/>
    </location>
</feature>
<keyword evidence="5" id="KW-0969">Cilium</keyword>
<dbReference type="SUPFAM" id="SSF82185">
    <property type="entry name" value="Histone H3 K4-specific methyltransferase SET7/9 N-terminal domain"/>
    <property type="match status" value="1"/>
</dbReference>
<dbReference type="Gene3D" id="2.20.110.10">
    <property type="entry name" value="Histone H3 K4-specific methyltransferase SET7/9 N-terminal domain"/>
    <property type="match status" value="1"/>
</dbReference>
<keyword evidence="6" id="KW-0966">Cell projection</keyword>
<evidence type="ECO:0000256" key="7">
    <source>
        <dbReference type="SAM" id="MobiDB-lite"/>
    </source>
</evidence>
<dbReference type="Proteomes" id="UP000192223">
    <property type="component" value="Unplaced"/>
</dbReference>
<dbReference type="PANTHER" id="PTHR46437:SF1">
    <property type="entry name" value="MORN REPEAT-CONTAINING PROTEIN 5"/>
    <property type="match status" value="1"/>
</dbReference>
<organism evidence="8 9">
    <name type="scientific">Agrilus planipennis</name>
    <name type="common">Emerald ash borer</name>
    <name type="synonym">Agrilus marcopoli</name>
    <dbReference type="NCBI Taxonomy" id="224129"/>
    <lineage>
        <taxon>Eukaryota</taxon>
        <taxon>Metazoa</taxon>
        <taxon>Ecdysozoa</taxon>
        <taxon>Arthropoda</taxon>
        <taxon>Hexapoda</taxon>
        <taxon>Insecta</taxon>
        <taxon>Pterygota</taxon>
        <taxon>Neoptera</taxon>
        <taxon>Endopterygota</taxon>
        <taxon>Coleoptera</taxon>
        <taxon>Polyphaga</taxon>
        <taxon>Elateriformia</taxon>
        <taxon>Buprestoidea</taxon>
        <taxon>Buprestidae</taxon>
        <taxon>Agrilinae</taxon>
        <taxon>Agrilus</taxon>
    </lineage>
</organism>
<evidence type="ECO:0000256" key="6">
    <source>
        <dbReference type="ARBA" id="ARBA00023273"/>
    </source>
</evidence>
<evidence type="ECO:0000256" key="5">
    <source>
        <dbReference type="ARBA" id="ARBA00023069"/>
    </source>
</evidence>
<dbReference type="GO" id="GO:0031514">
    <property type="term" value="C:motile cilium"/>
    <property type="evidence" value="ECO:0007669"/>
    <property type="project" value="UniProtKB-SubCell"/>
</dbReference>
<keyword evidence="8" id="KW-1185">Reference proteome</keyword>
<evidence type="ECO:0000256" key="1">
    <source>
        <dbReference type="ARBA" id="ARBA00004230"/>
    </source>
</evidence>
<gene>
    <name evidence="9" type="primary">LOC108745084</name>
</gene>
<accession>A0A1W4XKL9</accession>
<dbReference type="InterPro" id="IPR003409">
    <property type="entry name" value="MORN"/>
</dbReference>
<name>A0A1W4XKL9_AGRPL</name>
<keyword evidence="3" id="KW-0677">Repeat</keyword>